<dbReference type="KEGG" id="thas:C6Y53_05165"/>
<keyword evidence="1" id="KW-1133">Transmembrane helix</keyword>
<dbReference type="InterPro" id="IPR037185">
    <property type="entry name" value="EmrE-like"/>
</dbReference>
<dbReference type="InterPro" id="IPR000620">
    <property type="entry name" value="EamA_dom"/>
</dbReference>
<name>A0A2S0MMP1_9RHOB</name>
<feature type="transmembrane region" description="Helical" evidence="1">
    <location>
        <begin position="68"/>
        <end position="88"/>
    </location>
</feature>
<feature type="transmembrane region" description="Helical" evidence="1">
    <location>
        <begin position="142"/>
        <end position="164"/>
    </location>
</feature>
<feature type="transmembrane region" description="Helical" evidence="1">
    <location>
        <begin position="120"/>
        <end position="136"/>
    </location>
</feature>
<evidence type="ECO:0000256" key="1">
    <source>
        <dbReference type="SAM" id="Phobius"/>
    </source>
</evidence>
<gene>
    <name evidence="3" type="ORF">C6Y53_05165</name>
</gene>
<keyword evidence="4" id="KW-1185">Reference proteome</keyword>
<protein>
    <submittedName>
        <fullName evidence="3">DMT family transporter</fullName>
    </submittedName>
</protein>
<dbReference type="Proteomes" id="UP000237655">
    <property type="component" value="Chromosome"/>
</dbReference>
<dbReference type="GO" id="GO:0016020">
    <property type="term" value="C:membrane"/>
    <property type="evidence" value="ECO:0007669"/>
    <property type="project" value="InterPro"/>
</dbReference>
<accession>A0A2S0MMP1</accession>
<feature type="transmembrane region" description="Helical" evidence="1">
    <location>
        <begin position="27"/>
        <end position="48"/>
    </location>
</feature>
<evidence type="ECO:0000313" key="4">
    <source>
        <dbReference type="Proteomes" id="UP000237655"/>
    </source>
</evidence>
<keyword evidence="1" id="KW-0472">Membrane</keyword>
<feature type="domain" description="EamA" evidence="2">
    <location>
        <begin position="8"/>
        <end position="136"/>
    </location>
</feature>
<dbReference type="PANTHER" id="PTHR22911">
    <property type="entry name" value="ACYL-MALONYL CONDENSING ENZYME-RELATED"/>
    <property type="match status" value="1"/>
</dbReference>
<dbReference type="Pfam" id="PF00892">
    <property type="entry name" value="EamA"/>
    <property type="match status" value="1"/>
</dbReference>
<feature type="transmembrane region" description="Helical" evidence="1">
    <location>
        <begin position="176"/>
        <end position="194"/>
    </location>
</feature>
<dbReference type="SUPFAM" id="SSF103481">
    <property type="entry name" value="Multidrug resistance efflux transporter EmrE"/>
    <property type="match status" value="2"/>
</dbReference>
<dbReference type="EMBL" id="CP027665">
    <property type="protein sequence ID" value="AVO37152.2"/>
    <property type="molecule type" value="Genomic_DNA"/>
</dbReference>
<dbReference type="AlphaFoldDB" id="A0A2S0MMP1"/>
<dbReference type="RefSeq" id="WP_149615460.1">
    <property type="nucleotide sequence ID" value="NZ_CP027665.1"/>
</dbReference>
<feature type="transmembrane region" description="Helical" evidence="1">
    <location>
        <begin position="94"/>
        <end position="113"/>
    </location>
</feature>
<organism evidence="3 4">
    <name type="scientific">Pukyongiella litopenaei</name>
    <dbReference type="NCBI Taxonomy" id="2605946"/>
    <lineage>
        <taxon>Bacteria</taxon>
        <taxon>Pseudomonadati</taxon>
        <taxon>Pseudomonadota</taxon>
        <taxon>Alphaproteobacteria</taxon>
        <taxon>Rhodobacterales</taxon>
        <taxon>Paracoccaceae</taxon>
        <taxon>Pukyongiella</taxon>
    </lineage>
</organism>
<reference evidence="4" key="1">
    <citation type="submission" date="2018-03" db="EMBL/GenBank/DDBJ databases">
        <title>Genomic analysis of the strain SH-1 isolated from shrimp intestine.</title>
        <authorList>
            <person name="Kim Y.-S."/>
            <person name="Kim S.-E."/>
            <person name="Kim K.-H."/>
        </authorList>
    </citation>
    <scope>NUCLEOTIDE SEQUENCE [LARGE SCALE GENOMIC DNA]</scope>
    <source>
        <strain evidence="4">SH-1</strain>
    </source>
</reference>
<feature type="transmembrane region" description="Helical" evidence="1">
    <location>
        <begin position="206"/>
        <end position="226"/>
    </location>
</feature>
<evidence type="ECO:0000259" key="2">
    <source>
        <dbReference type="Pfam" id="PF00892"/>
    </source>
</evidence>
<feature type="transmembrane region" description="Helical" evidence="1">
    <location>
        <begin position="238"/>
        <end position="255"/>
    </location>
</feature>
<proteinExistence type="predicted"/>
<feature type="transmembrane region" description="Helical" evidence="1">
    <location>
        <begin position="261"/>
        <end position="280"/>
    </location>
</feature>
<sequence length="290" mass="30446">MLPFAVMALAATGLTLADFFIKKSAMAGVSIAALLLFGWPLTTASLMLVAHLRGGIRHHLYPHAPKQLLVRSLLLLVMSVLNITSLSLNPYAQHAMLFQLSPIFALLIGVLFLGERLTGHVALVLLACLAGTWLILDPGLAGISAALLFAAGGALSNAVTNTYVAVNREAATPIGFTFWAVNGVALLAALYWLGFDRGVPAPGAQIWIQLSALLAVVGITLAGLAMQLARGNIGRVSIMLYVQMPVALALGWLAFGERPPQLAVLGGAMIVVAGASIPLLREKQREMADG</sequence>
<keyword evidence="1" id="KW-0812">Transmembrane</keyword>
<evidence type="ECO:0000313" key="3">
    <source>
        <dbReference type="EMBL" id="AVO37152.2"/>
    </source>
</evidence>